<accession>A0A2Z6IB95</accession>
<evidence type="ECO:0000313" key="2">
    <source>
        <dbReference type="Proteomes" id="UP000271003"/>
    </source>
</evidence>
<proteinExistence type="predicted"/>
<dbReference type="EMBL" id="AP018786">
    <property type="protein sequence ID" value="BBF23532.1"/>
    <property type="molecule type" value="Genomic_DNA"/>
</dbReference>
<gene>
    <name evidence="1" type="ORF">SUTMEG_14230</name>
</gene>
<dbReference type="Proteomes" id="UP000271003">
    <property type="component" value="Chromosome"/>
</dbReference>
<dbReference type="KEGG" id="sutt:SUTMEG_14230"/>
<protein>
    <submittedName>
        <fullName evidence="1">Uncharacterized protein</fullName>
    </submittedName>
</protein>
<keyword evidence="2" id="KW-1185">Reference proteome</keyword>
<organism evidence="1 2">
    <name type="scientific">Sutterella megalosphaeroides</name>
    <dbReference type="NCBI Taxonomy" id="2494234"/>
    <lineage>
        <taxon>Bacteria</taxon>
        <taxon>Pseudomonadati</taxon>
        <taxon>Pseudomonadota</taxon>
        <taxon>Betaproteobacteria</taxon>
        <taxon>Burkholderiales</taxon>
        <taxon>Sutterellaceae</taxon>
        <taxon>Sutterella</taxon>
    </lineage>
</organism>
<sequence length="216" mass="23667">MAGVTGLATLLGPGSARAGLCVIETPDPSGCARHDDMLYRSKAVISDDAYVDFVARYCDFEDRIVRTKYALACVYYGKKAVYHGAEAKLERNYNGIYAPLLVDSNGWTQDAKGFFWRVVETAGRDPLRLGDRARLLERRCEHDEDGKETLTKDFVAVGDAKPIAADDVLFAVTKELWNGMVFEVVGPAKHAFVRVEKAETVKKVESDGTVGKAAAP</sequence>
<dbReference type="AlphaFoldDB" id="A0A2Z6IB95"/>
<reference evidence="1 2" key="1">
    <citation type="journal article" date="2018" name="Int. J. Syst. Evol. Microbiol.">
        <title>Mesosutterella multiformis gen. nov., sp. nov., a member of the family Sutterellaceae and Sutterella megalosphaeroides sp. nov., isolated from human faeces.</title>
        <authorList>
            <person name="Sakamoto M."/>
            <person name="Ikeyama N."/>
            <person name="Kunihiro T."/>
            <person name="Iino T."/>
            <person name="Yuki M."/>
            <person name="Ohkuma M."/>
        </authorList>
    </citation>
    <scope>NUCLEOTIDE SEQUENCE [LARGE SCALE GENOMIC DNA]</scope>
    <source>
        <strain evidence="1 2">6FBBBH3</strain>
    </source>
</reference>
<name>A0A2Z6IB95_9BURK</name>
<evidence type="ECO:0000313" key="1">
    <source>
        <dbReference type="EMBL" id="BBF23532.1"/>
    </source>
</evidence>